<dbReference type="InterPro" id="IPR036047">
    <property type="entry name" value="F-box-like_dom_sf"/>
</dbReference>
<dbReference type="PROSITE" id="PS50181">
    <property type="entry name" value="FBOX"/>
    <property type="match status" value="1"/>
</dbReference>
<sequence length="415" mass="47977">MSPNAKLLGMAQKDISYAKIVQLLCLDISSVVQEMIDEKLPFDIFCDVFGELTFRDRVRCTGVSRRWRDILLVQWPGMWHTIEYKDTRWNPDPSEFMGFLAWLSNAPPGGVRYLTCIHGPAFLNALVDLLYHKRFPRLQALRLISRNRLRMPPSLDPRKLLADRLERLELAHFRPPDDYGDSPTSARIPSHNYLTEFRWSSDVPLPLFMVKQWPNLRLLAVWSYAIQGKVPELPSSSSTSHLKADPTGGLEKLILRPYDYDDTIYAADLVFRNRRTLLHLDINASQVDIRPFIEMPRLQHLHVTNTVFSQRQILDLVACCPQLQILHLEGLSCTQFEAGEQRSAELEEERSIPLPCLRKIVLNECNWVDDTFIRSLNKLDALTDVSIRMCYGITEMGRNILLIDKAPNLERLYFT</sequence>
<dbReference type="Gene3D" id="1.20.1280.50">
    <property type="match status" value="1"/>
</dbReference>
<dbReference type="InterPro" id="IPR032675">
    <property type="entry name" value="LRR_dom_sf"/>
</dbReference>
<accession>A0A1X2HWG0</accession>
<dbReference type="OrthoDB" id="2218971at2759"/>
<dbReference type="AlphaFoldDB" id="A0A1X2HWG0"/>
<dbReference type="SUPFAM" id="SSF81383">
    <property type="entry name" value="F-box domain"/>
    <property type="match status" value="1"/>
</dbReference>
<dbReference type="SMART" id="SM00256">
    <property type="entry name" value="FBOX"/>
    <property type="match status" value="1"/>
</dbReference>
<dbReference type="Pfam" id="PF12937">
    <property type="entry name" value="F-box-like"/>
    <property type="match status" value="1"/>
</dbReference>
<comment type="caution">
    <text evidence="2">The sequence shown here is derived from an EMBL/GenBank/DDBJ whole genome shotgun (WGS) entry which is preliminary data.</text>
</comment>
<dbReference type="PANTHER" id="PTHR13318">
    <property type="entry name" value="PARTNER OF PAIRED, ISOFORM B-RELATED"/>
    <property type="match status" value="1"/>
</dbReference>
<evidence type="ECO:0000313" key="3">
    <source>
        <dbReference type="Proteomes" id="UP000242180"/>
    </source>
</evidence>
<dbReference type="Proteomes" id="UP000242180">
    <property type="component" value="Unassembled WGS sequence"/>
</dbReference>
<gene>
    <name evidence="2" type="ORF">BCR43DRAFT_501701</name>
</gene>
<dbReference type="CDD" id="cd09917">
    <property type="entry name" value="F-box_SF"/>
    <property type="match status" value="1"/>
</dbReference>
<organism evidence="2 3">
    <name type="scientific">Syncephalastrum racemosum</name>
    <name type="common">Filamentous fungus</name>
    <dbReference type="NCBI Taxonomy" id="13706"/>
    <lineage>
        <taxon>Eukaryota</taxon>
        <taxon>Fungi</taxon>
        <taxon>Fungi incertae sedis</taxon>
        <taxon>Mucoromycota</taxon>
        <taxon>Mucoromycotina</taxon>
        <taxon>Mucoromycetes</taxon>
        <taxon>Mucorales</taxon>
        <taxon>Syncephalastraceae</taxon>
        <taxon>Syncephalastrum</taxon>
    </lineage>
</organism>
<feature type="domain" description="F-box" evidence="1">
    <location>
        <begin position="34"/>
        <end position="82"/>
    </location>
</feature>
<name>A0A1X2HWG0_SYNRA</name>
<dbReference type="SUPFAM" id="SSF52047">
    <property type="entry name" value="RNI-like"/>
    <property type="match status" value="2"/>
</dbReference>
<reference evidence="2 3" key="1">
    <citation type="submission" date="2016-07" db="EMBL/GenBank/DDBJ databases">
        <title>Pervasive Adenine N6-methylation of Active Genes in Fungi.</title>
        <authorList>
            <consortium name="DOE Joint Genome Institute"/>
            <person name="Mondo S.J."/>
            <person name="Dannebaum R.O."/>
            <person name="Kuo R.C."/>
            <person name="Labutti K."/>
            <person name="Haridas S."/>
            <person name="Kuo A."/>
            <person name="Salamov A."/>
            <person name="Ahrendt S.R."/>
            <person name="Lipzen A."/>
            <person name="Sullivan W."/>
            <person name="Andreopoulos W.B."/>
            <person name="Clum A."/>
            <person name="Lindquist E."/>
            <person name="Daum C."/>
            <person name="Ramamoorthy G.K."/>
            <person name="Gryganskyi A."/>
            <person name="Culley D."/>
            <person name="Magnuson J.K."/>
            <person name="James T.Y."/>
            <person name="O'Malley M.A."/>
            <person name="Stajich J.E."/>
            <person name="Spatafora J.W."/>
            <person name="Visel A."/>
            <person name="Grigoriev I.V."/>
        </authorList>
    </citation>
    <scope>NUCLEOTIDE SEQUENCE [LARGE SCALE GENOMIC DNA]</scope>
    <source>
        <strain evidence="2 3">NRRL 2496</strain>
    </source>
</reference>
<keyword evidence="3" id="KW-1185">Reference proteome</keyword>
<dbReference type="EMBL" id="MCGN01000001">
    <property type="protein sequence ID" value="ORZ03916.1"/>
    <property type="molecule type" value="Genomic_DNA"/>
</dbReference>
<dbReference type="InParanoid" id="A0A1X2HWG0"/>
<protein>
    <recommendedName>
        <fullName evidence="1">F-box domain-containing protein</fullName>
    </recommendedName>
</protein>
<evidence type="ECO:0000313" key="2">
    <source>
        <dbReference type="EMBL" id="ORZ03916.1"/>
    </source>
</evidence>
<dbReference type="GO" id="GO:0031146">
    <property type="term" value="P:SCF-dependent proteasomal ubiquitin-dependent protein catabolic process"/>
    <property type="evidence" value="ECO:0007669"/>
    <property type="project" value="TreeGrafter"/>
</dbReference>
<dbReference type="Gene3D" id="3.80.10.10">
    <property type="entry name" value="Ribonuclease Inhibitor"/>
    <property type="match status" value="1"/>
</dbReference>
<dbReference type="GO" id="GO:0019005">
    <property type="term" value="C:SCF ubiquitin ligase complex"/>
    <property type="evidence" value="ECO:0007669"/>
    <property type="project" value="TreeGrafter"/>
</dbReference>
<proteinExistence type="predicted"/>
<evidence type="ECO:0000259" key="1">
    <source>
        <dbReference type="PROSITE" id="PS50181"/>
    </source>
</evidence>
<dbReference type="InterPro" id="IPR001810">
    <property type="entry name" value="F-box_dom"/>
</dbReference>